<dbReference type="PANTHER" id="PTHR47200:SF2">
    <property type="entry name" value="THYLAKOID LUMENAL 15 KDA PROTEIN 1, CHLOROPLASTIC"/>
    <property type="match status" value="1"/>
</dbReference>
<organism evidence="1 2">
    <name type="scientific">Paraburkholderia graminis</name>
    <dbReference type="NCBI Taxonomy" id="60548"/>
    <lineage>
        <taxon>Bacteria</taxon>
        <taxon>Pseudomonadati</taxon>
        <taxon>Pseudomonadota</taxon>
        <taxon>Betaproteobacteria</taxon>
        <taxon>Burkholderiales</taxon>
        <taxon>Burkholderiaceae</taxon>
        <taxon>Paraburkholderia</taxon>
    </lineage>
</organism>
<gene>
    <name evidence="1" type="ORF">QF025_006903</name>
</gene>
<reference evidence="1 2" key="1">
    <citation type="submission" date="2023-08" db="EMBL/GenBank/DDBJ databases">
        <title>Genome sequencing of plant associated microbes to promote plant fitness in Sorghum bicolor and Oryza sativa.</title>
        <authorList>
            <person name="Coleman-Derr D."/>
        </authorList>
    </citation>
    <scope>NUCLEOTIDE SEQUENCE [LARGE SCALE GENOMIC DNA]</scope>
    <source>
        <strain evidence="1 2">SLBN-33</strain>
    </source>
</reference>
<dbReference type="InterPro" id="IPR044213">
    <property type="entry name" value="At2g44920-like"/>
</dbReference>
<dbReference type="Pfam" id="PF00805">
    <property type="entry name" value="Pentapeptide"/>
    <property type="match status" value="2"/>
</dbReference>
<evidence type="ECO:0000313" key="1">
    <source>
        <dbReference type="EMBL" id="MDR6208102.1"/>
    </source>
</evidence>
<dbReference type="RefSeq" id="WP_310035550.1">
    <property type="nucleotide sequence ID" value="NZ_JAVIZN010000003.1"/>
</dbReference>
<evidence type="ECO:0000313" key="2">
    <source>
        <dbReference type="Proteomes" id="UP001245184"/>
    </source>
</evidence>
<dbReference type="PANTHER" id="PTHR47200">
    <property type="entry name" value="THYLAKOID LUMENAL 15 KDA PROTEIN 1, CHLOROPLASTIC"/>
    <property type="match status" value="1"/>
</dbReference>
<protein>
    <recommendedName>
        <fullName evidence="3">Pentapeptide repeat protein</fullName>
    </recommendedName>
</protein>
<sequence>MSRFHLSLSQTGAVEAADFTGFVERLLQANSAGLLEIAGTPPRTYVISWRSGGHGRFSVRRQSDHTSAAARFVSALVDLFSRQSFETRAGRLERNFNRIGAVTTSAILEGIASHRVRGASDREVAAVHERRDRLALVDHEERASLQHYFSHLEGSDMAQFRGKNLRDMDFSGLLLDELDFSGADLRGASFRDADLDGANFSGADLRGADFLGASVGGANFHQAQMEGAAIEPYQVNAARTSLN</sequence>
<evidence type="ECO:0008006" key="3">
    <source>
        <dbReference type="Google" id="ProtNLM"/>
    </source>
</evidence>
<accession>A0ABD5CUJ0</accession>
<dbReference type="InterPro" id="IPR001646">
    <property type="entry name" value="5peptide_repeat"/>
</dbReference>
<dbReference type="Gene3D" id="2.160.20.80">
    <property type="entry name" value="E3 ubiquitin-protein ligase SopA"/>
    <property type="match status" value="1"/>
</dbReference>
<comment type="caution">
    <text evidence="1">The sequence shown here is derived from an EMBL/GenBank/DDBJ whole genome shotgun (WGS) entry which is preliminary data.</text>
</comment>
<proteinExistence type="predicted"/>
<dbReference type="AlphaFoldDB" id="A0ABD5CUJ0"/>
<dbReference type="Proteomes" id="UP001245184">
    <property type="component" value="Unassembled WGS sequence"/>
</dbReference>
<dbReference type="SUPFAM" id="SSF141571">
    <property type="entry name" value="Pentapeptide repeat-like"/>
    <property type="match status" value="1"/>
</dbReference>
<name>A0ABD5CUJ0_9BURK</name>
<dbReference type="EMBL" id="JAVIZN010000003">
    <property type="protein sequence ID" value="MDR6208102.1"/>
    <property type="molecule type" value="Genomic_DNA"/>
</dbReference>